<dbReference type="Proteomes" id="UP000234474">
    <property type="component" value="Unassembled WGS sequence"/>
</dbReference>
<feature type="region of interest" description="Disordered" evidence="1">
    <location>
        <begin position="129"/>
        <end position="158"/>
    </location>
</feature>
<gene>
    <name evidence="2" type="ORF">P174DRAFT_505784</name>
</gene>
<keyword evidence="3" id="KW-1185">Reference proteome</keyword>
<dbReference type="AlphaFoldDB" id="A0A2I1C2A6"/>
<evidence type="ECO:0000313" key="3">
    <source>
        <dbReference type="Proteomes" id="UP000234474"/>
    </source>
</evidence>
<evidence type="ECO:0000313" key="2">
    <source>
        <dbReference type="EMBL" id="PKX91752.1"/>
    </source>
</evidence>
<organism evidence="2 3">
    <name type="scientific">Aspergillus novofumigatus (strain IBT 16806)</name>
    <dbReference type="NCBI Taxonomy" id="1392255"/>
    <lineage>
        <taxon>Eukaryota</taxon>
        <taxon>Fungi</taxon>
        <taxon>Dikarya</taxon>
        <taxon>Ascomycota</taxon>
        <taxon>Pezizomycotina</taxon>
        <taxon>Eurotiomycetes</taxon>
        <taxon>Eurotiomycetidae</taxon>
        <taxon>Eurotiales</taxon>
        <taxon>Aspergillaceae</taxon>
        <taxon>Aspergillus</taxon>
        <taxon>Aspergillus subgen. Fumigati</taxon>
    </lineage>
</organism>
<dbReference type="OrthoDB" id="4471584at2759"/>
<protein>
    <submittedName>
        <fullName evidence="2">Uncharacterized protein</fullName>
    </submittedName>
</protein>
<proteinExistence type="predicted"/>
<accession>A0A2I1C2A6</accession>
<feature type="compositionally biased region" description="Polar residues" evidence="1">
    <location>
        <begin position="84"/>
        <end position="93"/>
    </location>
</feature>
<dbReference type="EMBL" id="MSZS01000006">
    <property type="protein sequence ID" value="PKX91752.1"/>
    <property type="molecule type" value="Genomic_DNA"/>
</dbReference>
<feature type="compositionally biased region" description="Gly residues" evidence="1">
    <location>
        <begin position="133"/>
        <end position="147"/>
    </location>
</feature>
<name>A0A2I1C2A6_ASPN1</name>
<dbReference type="VEuPathDB" id="FungiDB:P174DRAFT_505784"/>
<sequence length="217" mass="23713">MPRIAVGSGWSESLNKLREDAGEWLVGGNGAVQAAIIITWATQQDNPPCPRPRGALHPGQKWHASSCSHWLTTKEAYLPDSPRRTTGYSGNTTDTEDVFGRSVRPGSNPRDSLELGLDALSRRAKRKMKPFFGRGGFGGRGRGGGRSGHNNQRHHGGRGGYLLAGVQAAQPPRHGQELRQAPVEDLSAEEWAIEDQALETNMAKIFEIYQHMAARRA</sequence>
<feature type="region of interest" description="Disordered" evidence="1">
    <location>
        <begin position="81"/>
        <end position="113"/>
    </location>
</feature>
<dbReference type="GeneID" id="36538615"/>
<evidence type="ECO:0000256" key="1">
    <source>
        <dbReference type="SAM" id="MobiDB-lite"/>
    </source>
</evidence>
<dbReference type="RefSeq" id="XP_024680347.1">
    <property type="nucleotide sequence ID" value="XM_024831278.1"/>
</dbReference>
<reference evidence="3" key="1">
    <citation type="journal article" date="2018" name="Proc. Natl. Acad. Sci. U.S.A.">
        <title>Linking secondary metabolites to gene clusters through genome sequencing of six diverse Aspergillus species.</title>
        <authorList>
            <person name="Kaerboelling I."/>
            <person name="Vesth T.C."/>
            <person name="Frisvad J.C."/>
            <person name="Nybo J.L."/>
            <person name="Theobald S."/>
            <person name="Kuo A."/>
            <person name="Bowyer P."/>
            <person name="Matsuda Y."/>
            <person name="Mondo S."/>
            <person name="Lyhne E.K."/>
            <person name="Kogle M.E."/>
            <person name="Clum A."/>
            <person name="Lipzen A."/>
            <person name="Salamov A."/>
            <person name="Ngan C.Y."/>
            <person name="Daum C."/>
            <person name="Chiniquy J."/>
            <person name="Barry K."/>
            <person name="LaButti K."/>
            <person name="Haridas S."/>
            <person name="Simmons B.A."/>
            <person name="Magnuson J.K."/>
            <person name="Mortensen U.H."/>
            <person name="Larsen T.O."/>
            <person name="Grigoriev I.V."/>
            <person name="Baker S.E."/>
            <person name="Andersen M.R."/>
        </authorList>
    </citation>
    <scope>NUCLEOTIDE SEQUENCE [LARGE SCALE GENOMIC DNA]</scope>
    <source>
        <strain evidence="3">IBT 16806</strain>
    </source>
</reference>
<comment type="caution">
    <text evidence="2">The sequence shown here is derived from an EMBL/GenBank/DDBJ whole genome shotgun (WGS) entry which is preliminary data.</text>
</comment>